<organism evidence="1 2">
    <name type="scientific">Durusdinium trenchii</name>
    <dbReference type="NCBI Taxonomy" id="1381693"/>
    <lineage>
        <taxon>Eukaryota</taxon>
        <taxon>Sar</taxon>
        <taxon>Alveolata</taxon>
        <taxon>Dinophyceae</taxon>
        <taxon>Suessiales</taxon>
        <taxon>Symbiodiniaceae</taxon>
        <taxon>Durusdinium</taxon>
    </lineage>
</organism>
<dbReference type="SUPFAM" id="SSF47473">
    <property type="entry name" value="EF-hand"/>
    <property type="match status" value="1"/>
</dbReference>
<accession>A0ABP0M8K6</accession>
<protein>
    <submittedName>
        <fullName evidence="1">ATP-dependent DNA helicase CHR23</fullName>
    </submittedName>
</protein>
<keyword evidence="1" id="KW-0347">Helicase</keyword>
<keyword evidence="1" id="KW-0547">Nucleotide-binding</keyword>
<keyword evidence="1" id="KW-0067">ATP-binding</keyword>
<keyword evidence="1" id="KW-0378">Hydrolase</keyword>
<dbReference type="EMBL" id="CAXAMM010020391">
    <property type="protein sequence ID" value="CAK9047834.1"/>
    <property type="molecule type" value="Genomic_DNA"/>
</dbReference>
<dbReference type="InterPro" id="IPR043776">
    <property type="entry name" value="DUF5718"/>
</dbReference>
<name>A0ABP0M8K6_9DINO</name>
<gene>
    <name evidence="1" type="ORF">SCF082_LOCUS26741</name>
</gene>
<comment type="caution">
    <text evidence="1">The sequence shown here is derived from an EMBL/GenBank/DDBJ whole genome shotgun (WGS) entry which is preliminary data.</text>
</comment>
<dbReference type="Proteomes" id="UP001642464">
    <property type="component" value="Unassembled WGS sequence"/>
</dbReference>
<dbReference type="GO" id="GO:0004386">
    <property type="term" value="F:helicase activity"/>
    <property type="evidence" value="ECO:0007669"/>
    <property type="project" value="UniProtKB-KW"/>
</dbReference>
<evidence type="ECO:0000313" key="1">
    <source>
        <dbReference type="EMBL" id="CAK9047834.1"/>
    </source>
</evidence>
<reference evidence="1 2" key="1">
    <citation type="submission" date="2024-02" db="EMBL/GenBank/DDBJ databases">
        <authorList>
            <person name="Chen Y."/>
            <person name="Shah S."/>
            <person name="Dougan E. K."/>
            <person name="Thang M."/>
            <person name="Chan C."/>
        </authorList>
    </citation>
    <scope>NUCLEOTIDE SEQUENCE [LARGE SCALE GENOMIC DNA]</scope>
</reference>
<dbReference type="InterPro" id="IPR011992">
    <property type="entry name" value="EF-hand-dom_pair"/>
</dbReference>
<keyword evidence="2" id="KW-1185">Reference proteome</keyword>
<sequence>MPADTLAQFNAHGRKVLKITDSQIVELASERYNGADKPTKNLIQSPHPPRLRCASNFALHHAECQKRLVDQLAAAAEGLEWRNCGLELSHAPACAPVRDAEVPKAGLVGFVFGSLAASAVYWIQKQREKRMQPSKASHPREWAVWTRLDRKRRGYVTRKDIRSLCYRFESDEHAEHLAQLLDPYGMDYITFRTFIRHFKAVQMMRQAARLKLWHRCCGIGVAGNVAGHMAQAGEAGQESHSAQKPAAIFVYYMPPHPYTVSDFQADKRRLEEFPVTYAVIDYPKLPGACKVQVEPELGLLVDIVYSKDRSKVDHLVPRRVAAFNDCSIRSLEGANKLSMKKNWGFGSKGISLRSFPLDGFGSGSFVDYLALVSYMKREGEVYQYSVKAPARNYLLFHQPLLDWIVEQINEQKDTDKWEEVWPQLHSADYPTSSWIALGAGEYTDYGSTHFLKPLDEIVVVVYDERLMPDGPDMKAVLNMFEDAPAPEGAVMLHQTFV</sequence>
<evidence type="ECO:0000313" key="2">
    <source>
        <dbReference type="Proteomes" id="UP001642464"/>
    </source>
</evidence>
<dbReference type="Pfam" id="PF18985">
    <property type="entry name" value="DUF5718"/>
    <property type="match status" value="1"/>
</dbReference>
<proteinExistence type="predicted"/>